<feature type="transmembrane region" description="Helical" evidence="1">
    <location>
        <begin position="7"/>
        <end position="30"/>
    </location>
</feature>
<feature type="transmembrane region" description="Helical" evidence="1">
    <location>
        <begin position="94"/>
        <end position="116"/>
    </location>
</feature>
<dbReference type="AlphaFoldDB" id="A0A8J7EZX2"/>
<evidence type="ECO:0000256" key="1">
    <source>
        <dbReference type="SAM" id="Phobius"/>
    </source>
</evidence>
<name>A0A8J7EZX2_9CYAN</name>
<dbReference type="Proteomes" id="UP000620559">
    <property type="component" value="Unassembled WGS sequence"/>
</dbReference>
<feature type="transmembrane region" description="Helical" evidence="1">
    <location>
        <begin position="362"/>
        <end position="387"/>
    </location>
</feature>
<protein>
    <submittedName>
        <fullName evidence="2">Uncharacterized protein</fullName>
    </submittedName>
</protein>
<keyword evidence="3" id="KW-1185">Reference proteome</keyword>
<accession>A0A8J7EZX2</accession>
<dbReference type="EMBL" id="JADEWL010000025">
    <property type="protein sequence ID" value="MBE9213103.1"/>
    <property type="molecule type" value="Genomic_DNA"/>
</dbReference>
<keyword evidence="1" id="KW-0472">Membrane</keyword>
<sequence>MLKDRKTLHLTTVTLILITFVTTFFPRIIAAAGAPSAINFLHFLIAPFALFVAIRKTRTKDRTQIAISWELITACVLLLGVMVASAFLNKAGEINIFLNYMILVEPFLVLLTIICIPLSKENYQKIRAWLLVSCVINLFTAFIQKPLIDTGMIPRLPYTPEDAVQGVFYLSGAGNYVSCSISLAVALYYFFNAKTAPIWQRIFWILAAFYQVLISDSKQILLTFFVAWLLLLFTKFNNLSKTLTYAISFILVLVVFIWAVQNLDLPGLDAIKYWAGRTHLYGPNGQAVNSKLAGIRIVISHFQSPLNWFLGIGPGHTIGRLGGWVMRDYQSMLVALGATIHPASIETWNALQNDWLVQESSLFIPMFSWAGIWGDLGFLGLGVYLYLSYIVWTRIAKDDFSRFNLMTLFVYGWIITQMEEPAQTMVIAIMIGLQWHERRIAKHERLLSMQSALDVDN</sequence>
<evidence type="ECO:0000313" key="3">
    <source>
        <dbReference type="Proteomes" id="UP000620559"/>
    </source>
</evidence>
<feature type="transmembrane region" description="Helical" evidence="1">
    <location>
        <begin position="198"/>
        <end position="214"/>
    </location>
</feature>
<reference evidence="2" key="1">
    <citation type="submission" date="2020-10" db="EMBL/GenBank/DDBJ databases">
        <authorList>
            <person name="Castelo-Branco R."/>
            <person name="Eusebio N."/>
            <person name="Adriana R."/>
            <person name="Vieira A."/>
            <person name="Brugerolle De Fraissinette N."/>
            <person name="Rezende De Castro R."/>
            <person name="Schneider M.P."/>
            <person name="Vasconcelos V."/>
            <person name="Leao P.N."/>
        </authorList>
    </citation>
    <scope>NUCLEOTIDE SEQUENCE</scope>
    <source>
        <strain evidence="2">LEGE 06105</strain>
    </source>
</reference>
<feature type="transmembrane region" description="Helical" evidence="1">
    <location>
        <begin position="168"/>
        <end position="191"/>
    </location>
</feature>
<feature type="transmembrane region" description="Helical" evidence="1">
    <location>
        <begin position="66"/>
        <end position="88"/>
    </location>
</feature>
<feature type="transmembrane region" description="Helical" evidence="1">
    <location>
        <begin position="128"/>
        <end position="148"/>
    </location>
</feature>
<organism evidence="2 3">
    <name type="scientific">Plectonema cf. radiosum LEGE 06105</name>
    <dbReference type="NCBI Taxonomy" id="945769"/>
    <lineage>
        <taxon>Bacteria</taxon>
        <taxon>Bacillati</taxon>
        <taxon>Cyanobacteriota</taxon>
        <taxon>Cyanophyceae</taxon>
        <taxon>Oscillatoriophycideae</taxon>
        <taxon>Oscillatoriales</taxon>
        <taxon>Microcoleaceae</taxon>
        <taxon>Plectonema</taxon>
    </lineage>
</organism>
<feature type="transmembrane region" description="Helical" evidence="1">
    <location>
        <begin position="243"/>
        <end position="260"/>
    </location>
</feature>
<feature type="transmembrane region" description="Helical" evidence="1">
    <location>
        <begin position="36"/>
        <end position="54"/>
    </location>
</feature>
<keyword evidence="1" id="KW-0812">Transmembrane</keyword>
<evidence type="ECO:0000313" key="2">
    <source>
        <dbReference type="EMBL" id="MBE9213103.1"/>
    </source>
</evidence>
<keyword evidence="1" id="KW-1133">Transmembrane helix</keyword>
<feature type="transmembrane region" description="Helical" evidence="1">
    <location>
        <begin position="220"/>
        <end position="236"/>
    </location>
</feature>
<proteinExistence type="predicted"/>
<comment type="caution">
    <text evidence="2">The sequence shown here is derived from an EMBL/GenBank/DDBJ whole genome shotgun (WGS) entry which is preliminary data.</text>
</comment>
<gene>
    <name evidence="2" type="ORF">IQ247_10525</name>
</gene>